<protein>
    <submittedName>
        <fullName evidence="5">RNA polymerase ii-associated protein 3</fullName>
    </submittedName>
</protein>
<dbReference type="AlphaFoldDB" id="A0AAV4CLH9"/>
<feature type="compositionally biased region" description="Low complexity" evidence="3">
    <location>
        <begin position="41"/>
        <end position="54"/>
    </location>
</feature>
<feature type="region of interest" description="Disordered" evidence="3">
    <location>
        <begin position="36"/>
        <end position="99"/>
    </location>
</feature>
<accession>A0AAV4CLH9</accession>
<evidence type="ECO:0000313" key="5">
    <source>
        <dbReference type="EMBL" id="GFO32628.1"/>
    </source>
</evidence>
<reference evidence="5 6" key="1">
    <citation type="journal article" date="2021" name="Elife">
        <title>Chloroplast acquisition without the gene transfer in kleptoplastic sea slugs, Plakobranchus ocellatus.</title>
        <authorList>
            <person name="Maeda T."/>
            <person name="Takahashi S."/>
            <person name="Yoshida T."/>
            <person name="Shimamura S."/>
            <person name="Takaki Y."/>
            <person name="Nagai Y."/>
            <person name="Toyoda A."/>
            <person name="Suzuki Y."/>
            <person name="Arimoto A."/>
            <person name="Ishii H."/>
            <person name="Satoh N."/>
            <person name="Nishiyama T."/>
            <person name="Hasebe M."/>
            <person name="Maruyama T."/>
            <person name="Minagawa J."/>
            <person name="Obokata J."/>
            <person name="Shigenobu S."/>
        </authorList>
    </citation>
    <scope>NUCLEOTIDE SEQUENCE [LARGE SCALE GENOMIC DNA]</scope>
</reference>
<evidence type="ECO:0000259" key="4">
    <source>
        <dbReference type="Pfam" id="PF13877"/>
    </source>
</evidence>
<keyword evidence="2" id="KW-0802">TPR repeat</keyword>
<evidence type="ECO:0000313" key="6">
    <source>
        <dbReference type="Proteomes" id="UP000735302"/>
    </source>
</evidence>
<feature type="compositionally biased region" description="Basic and acidic residues" evidence="3">
    <location>
        <begin position="75"/>
        <end position="93"/>
    </location>
</feature>
<gene>
    <name evidence="5" type="ORF">PoB_005913300</name>
</gene>
<keyword evidence="1" id="KW-0677">Repeat</keyword>
<name>A0AAV4CLH9_9GAST</name>
<dbReference type="PANTHER" id="PTHR46423:SF1">
    <property type="entry name" value="RNA POLYMERASE II-ASSOCIATED PROTEIN 3"/>
    <property type="match status" value="1"/>
</dbReference>
<dbReference type="GO" id="GO:0101031">
    <property type="term" value="C:protein folding chaperone complex"/>
    <property type="evidence" value="ECO:0007669"/>
    <property type="project" value="TreeGrafter"/>
</dbReference>
<proteinExistence type="predicted"/>
<evidence type="ECO:0000256" key="1">
    <source>
        <dbReference type="ARBA" id="ARBA00022737"/>
    </source>
</evidence>
<keyword evidence="6" id="KW-1185">Reference proteome</keyword>
<sequence>MKRIEIEEIGVEVASRPQRSLAGQSELAQKITAKEEQAFDSRFTITPSSTSSSETHIDKQSHSKSDSDAEVPLIVDKDSKVRKPNGDLLHVEGKSSPSVETASQIATQKHHLNKIVSSETILTERKRTEAEKMESIATNHVPASDPAGGAGGDSPRFQVPQSSFQFQADFKLLKKKPEAFFQYFQAIPPSRYSNLFGQCFDADILNAVLTSLSLYRTKAEIDLFEILHNLTLVKRFTVTAMFLSKKDKQVLEDLLKHISANEQHTQEELTDLRQKYQL</sequence>
<evidence type="ECO:0000256" key="3">
    <source>
        <dbReference type="SAM" id="MobiDB-lite"/>
    </source>
</evidence>
<dbReference type="Pfam" id="PF13877">
    <property type="entry name" value="RPAP3_C"/>
    <property type="match status" value="1"/>
</dbReference>
<organism evidence="5 6">
    <name type="scientific">Plakobranchus ocellatus</name>
    <dbReference type="NCBI Taxonomy" id="259542"/>
    <lineage>
        <taxon>Eukaryota</taxon>
        <taxon>Metazoa</taxon>
        <taxon>Spiralia</taxon>
        <taxon>Lophotrochozoa</taxon>
        <taxon>Mollusca</taxon>
        <taxon>Gastropoda</taxon>
        <taxon>Heterobranchia</taxon>
        <taxon>Euthyneura</taxon>
        <taxon>Panpulmonata</taxon>
        <taxon>Sacoglossa</taxon>
        <taxon>Placobranchoidea</taxon>
        <taxon>Plakobranchidae</taxon>
        <taxon>Plakobranchus</taxon>
    </lineage>
</organism>
<evidence type="ECO:0000256" key="2">
    <source>
        <dbReference type="ARBA" id="ARBA00022803"/>
    </source>
</evidence>
<dbReference type="PANTHER" id="PTHR46423">
    <property type="entry name" value="RNA POLYMERASE II-ASSOCIATED PROTEIN 3"/>
    <property type="match status" value="1"/>
</dbReference>
<feature type="domain" description="RNA-polymerase II-associated protein 3-like C-terminal" evidence="4">
    <location>
        <begin position="160"/>
        <end position="248"/>
    </location>
</feature>
<feature type="region of interest" description="Disordered" evidence="3">
    <location>
        <begin position="1"/>
        <end position="23"/>
    </location>
</feature>
<feature type="compositionally biased region" description="Basic and acidic residues" evidence="3">
    <location>
        <begin position="55"/>
        <end position="67"/>
    </location>
</feature>
<comment type="caution">
    <text evidence="5">The sequence shown here is derived from an EMBL/GenBank/DDBJ whole genome shotgun (WGS) entry which is preliminary data.</text>
</comment>
<dbReference type="EMBL" id="BLXT01006644">
    <property type="protein sequence ID" value="GFO32628.1"/>
    <property type="molecule type" value="Genomic_DNA"/>
</dbReference>
<dbReference type="InterPro" id="IPR051966">
    <property type="entry name" value="RPAP3"/>
</dbReference>
<dbReference type="InterPro" id="IPR025986">
    <property type="entry name" value="RPAP3-like_C"/>
</dbReference>
<dbReference type="Proteomes" id="UP000735302">
    <property type="component" value="Unassembled WGS sequence"/>
</dbReference>